<dbReference type="CDD" id="cd06259">
    <property type="entry name" value="YdcF-like"/>
    <property type="match status" value="1"/>
</dbReference>
<dbReference type="Gene3D" id="3.40.50.620">
    <property type="entry name" value="HUPs"/>
    <property type="match status" value="1"/>
</dbReference>
<organism evidence="2">
    <name type="scientific">Vibrio chaetopteri</name>
    <dbReference type="NCBI Taxonomy" id="3016528"/>
    <lineage>
        <taxon>Bacteria</taxon>
        <taxon>Pseudomonadati</taxon>
        <taxon>Pseudomonadota</taxon>
        <taxon>Gammaproteobacteria</taxon>
        <taxon>Vibrionales</taxon>
        <taxon>Vibrionaceae</taxon>
        <taxon>Vibrio</taxon>
    </lineage>
</organism>
<evidence type="ECO:0000313" key="2">
    <source>
        <dbReference type="EMBL" id="XCD18239.1"/>
    </source>
</evidence>
<gene>
    <name evidence="2" type="ORF">PG915_23515</name>
</gene>
<dbReference type="InterPro" id="IPR014729">
    <property type="entry name" value="Rossmann-like_a/b/a_fold"/>
</dbReference>
<dbReference type="InterPro" id="IPR003848">
    <property type="entry name" value="DUF218"/>
</dbReference>
<dbReference type="PANTHER" id="PTHR30336:SF20">
    <property type="entry name" value="DUF218 DOMAIN-CONTAINING PROTEIN"/>
    <property type="match status" value="1"/>
</dbReference>
<name>A0AAU8BPB5_9VIBR</name>
<dbReference type="PANTHER" id="PTHR30336">
    <property type="entry name" value="INNER MEMBRANE PROTEIN, PROBABLE PERMEASE"/>
    <property type="match status" value="1"/>
</dbReference>
<dbReference type="KEGG" id="vck:PG915_23515"/>
<dbReference type="Pfam" id="PF02698">
    <property type="entry name" value="DUF218"/>
    <property type="match status" value="1"/>
</dbReference>
<feature type="domain" description="DUF218" evidence="1">
    <location>
        <begin position="11"/>
        <end position="143"/>
    </location>
</feature>
<dbReference type="EMBL" id="CP115921">
    <property type="protein sequence ID" value="XCD18239.1"/>
    <property type="molecule type" value="Genomic_DNA"/>
</dbReference>
<dbReference type="RefSeq" id="WP_353499388.1">
    <property type="nucleotide sequence ID" value="NZ_CP115921.1"/>
</dbReference>
<dbReference type="AlphaFoldDB" id="A0AAU8BPB5"/>
<protein>
    <submittedName>
        <fullName evidence="2">YdcF family protein</fullName>
    </submittedName>
</protein>
<proteinExistence type="predicted"/>
<dbReference type="GO" id="GO:0005886">
    <property type="term" value="C:plasma membrane"/>
    <property type="evidence" value="ECO:0007669"/>
    <property type="project" value="TreeGrafter"/>
</dbReference>
<dbReference type="InterPro" id="IPR051599">
    <property type="entry name" value="Cell_Envelope_Assoc"/>
</dbReference>
<evidence type="ECO:0000259" key="1">
    <source>
        <dbReference type="Pfam" id="PF02698"/>
    </source>
</evidence>
<sequence length="288" mass="32168">MVSEKEFDNLLIVLGKRLNQDTLTLEGESRVEALAEIVKNQDMSTTIVTFCGGITEGQSRSEAAAMLEHFQGLVTETDIQGIGAILVEDTSTNTVENIQLLAKELTESGIVPPSSRPIRVTLLSNDYHLYRVFTVQRLLDQQGLLKYLVQCCQQAGLAIQLSYDPLQHVFVPYPHKETQGNLFVLFDRLTIYRVYLQGAVTGVFSEPLSELASEPYRIALASLEALDKQVDHTSGLFTPLYEQLPTIRQFVEATVQLTEPKSLALPLAELDKLLTNLNRYLDPEQAQQ</sequence>
<reference evidence="2" key="1">
    <citation type="submission" date="2023-01" db="EMBL/GenBank/DDBJ databases">
        <title>Vibrio sp. CB1-14 genome sequencing.</title>
        <authorList>
            <person name="Otstavnykh N."/>
            <person name="Isaeva M."/>
            <person name="Meleshko D."/>
        </authorList>
    </citation>
    <scope>NUCLEOTIDE SEQUENCE</scope>
    <source>
        <strain evidence="2">CB1-14</strain>
    </source>
</reference>
<accession>A0AAU8BPB5</accession>